<dbReference type="Gene3D" id="3.40.50.300">
    <property type="entry name" value="P-loop containing nucleotide triphosphate hydrolases"/>
    <property type="match status" value="1"/>
</dbReference>
<protein>
    <recommendedName>
        <fullName evidence="4">Tetratricopeptide repeat protein</fullName>
    </recommendedName>
</protein>
<evidence type="ECO:0000313" key="3">
    <source>
        <dbReference type="Proteomes" id="UP000273083"/>
    </source>
</evidence>
<dbReference type="OrthoDB" id="9760891at2"/>
<dbReference type="InterPro" id="IPR027417">
    <property type="entry name" value="P-loop_NTPase"/>
</dbReference>
<dbReference type="SUPFAM" id="SSF48452">
    <property type="entry name" value="TPR-like"/>
    <property type="match status" value="1"/>
</dbReference>
<feature type="compositionally biased region" description="Basic and acidic residues" evidence="1">
    <location>
        <begin position="242"/>
        <end position="257"/>
    </location>
</feature>
<dbReference type="EMBL" id="RJVG01000001">
    <property type="protein sequence ID" value="ROR31946.1"/>
    <property type="molecule type" value="Genomic_DNA"/>
</dbReference>
<dbReference type="Gene3D" id="1.25.40.10">
    <property type="entry name" value="Tetratricopeptide repeat domain"/>
    <property type="match status" value="1"/>
</dbReference>
<dbReference type="InterPro" id="IPR011990">
    <property type="entry name" value="TPR-like_helical_dom_sf"/>
</dbReference>
<accession>A0A3N1XZB3</accession>
<dbReference type="AlphaFoldDB" id="A0A3N1XZB3"/>
<evidence type="ECO:0000313" key="2">
    <source>
        <dbReference type="EMBL" id="ROR31946.1"/>
    </source>
</evidence>
<reference evidence="2 3" key="1">
    <citation type="submission" date="2018-11" db="EMBL/GenBank/DDBJ databases">
        <title>Genomic Encyclopedia of Type Strains, Phase IV (KMG-IV): sequencing the most valuable type-strain genomes for metagenomic binning, comparative biology and taxonomic classification.</title>
        <authorList>
            <person name="Goeker M."/>
        </authorList>
    </citation>
    <scope>NUCLEOTIDE SEQUENCE [LARGE SCALE GENOMIC DNA]</scope>
    <source>
        <strain evidence="2 3">DSM 26537</strain>
    </source>
</reference>
<comment type="caution">
    <text evidence="2">The sequence shown here is derived from an EMBL/GenBank/DDBJ whole genome shotgun (WGS) entry which is preliminary data.</text>
</comment>
<gene>
    <name evidence="2" type="ORF">EDD66_101567</name>
</gene>
<name>A0A3N1XZB3_9FIRM</name>
<feature type="region of interest" description="Disordered" evidence="1">
    <location>
        <begin position="204"/>
        <end position="257"/>
    </location>
</feature>
<evidence type="ECO:0008006" key="4">
    <source>
        <dbReference type="Google" id="ProtNLM"/>
    </source>
</evidence>
<organism evidence="2 3">
    <name type="scientific">Mobilisporobacter senegalensis</name>
    <dbReference type="NCBI Taxonomy" id="1329262"/>
    <lineage>
        <taxon>Bacteria</taxon>
        <taxon>Bacillati</taxon>
        <taxon>Bacillota</taxon>
        <taxon>Clostridia</taxon>
        <taxon>Lachnospirales</taxon>
        <taxon>Lachnospiraceae</taxon>
        <taxon>Mobilisporobacter</taxon>
    </lineage>
</organism>
<proteinExistence type="predicted"/>
<sequence>MDRVTNLKMTEIKKLVNEDQYEEALDVLNTIDISKFKTVKDLSLFAFIYEKNKHYMEAKNILLEIYNKNKTRRVIHYLVTIFIKMKYLEEAEKFYKEYLIIAPDDIDRFVLKYRLDKAANKPYDQLIKDLEELKVQEYMEEWSYELAKLYHKSGNKEKCIKECNDIVLWFGEGIIVEKAKLLKEYYLGDYETMDALCAKKQEKEDKTEEININQEAEGRTEETDINQEAEGRTEETDINQEAEGRTEETDINKEEENKIDQINISKAEENNTEIIKEAQEYDDINIKIEDTKLKNILGSFLEVDGLKEQIITVLENYSETNKHLIITGLDRCGKTSLAKKLLTAFFKMGYIKTAKIAKIESNKLNQLNLEEKYEKLLGRCLIVENAGSLSYASLEQLICLMNQFGEEIIVILEDKIEEMNQLILDNPELLKLIHQRIDIPEYGLEELINFVTESLLKEEYVLDEDAKIKLYEIGNKLIKKKKPEERLGGLFQVVNKGKELAEQRGILNLGKIAEKGDYEKLDLFKIKAEDLIFD</sequence>
<dbReference type="SUPFAM" id="SSF52540">
    <property type="entry name" value="P-loop containing nucleoside triphosphate hydrolases"/>
    <property type="match status" value="1"/>
</dbReference>
<dbReference type="Proteomes" id="UP000273083">
    <property type="component" value="Unassembled WGS sequence"/>
</dbReference>
<dbReference type="RefSeq" id="WP_123608028.1">
    <property type="nucleotide sequence ID" value="NZ_RJVG01000001.1"/>
</dbReference>
<keyword evidence="3" id="KW-1185">Reference proteome</keyword>
<evidence type="ECO:0000256" key="1">
    <source>
        <dbReference type="SAM" id="MobiDB-lite"/>
    </source>
</evidence>